<gene>
    <name evidence="1" type="ORF">NDI76_02075</name>
</gene>
<accession>A0ABU2G9N0</accession>
<reference evidence="1 2" key="1">
    <citation type="submission" date="2022-06" db="EMBL/GenBank/DDBJ databases">
        <title>Halogeometricum sp. a new haloarchaeum isolate from saline soil.</title>
        <authorList>
            <person name="Strakova D."/>
            <person name="Galisteo C."/>
            <person name="Sanchez-Porro C."/>
            <person name="Ventosa A."/>
        </authorList>
    </citation>
    <scope>NUCLEOTIDE SEQUENCE [LARGE SCALE GENOMIC DNA]</scope>
    <source>
        <strain evidence="1 2">S1BR25-6</strain>
    </source>
</reference>
<dbReference type="RefSeq" id="WP_310922339.1">
    <property type="nucleotide sequence ID" value="NZ_JAMQOP010000001.1"/>
</dbReference>
<comment type="caution">
    <text evidence="1">The sequence shown here is derived from an EMBL/GenBank/DDBJ whole genome shotgun (WGS) entry which is preliminary data.</text>
</comment>
<dbReference type="EMBL" id="JAMQOP010000001">
    <property type="protein sequence ID" value="MDS0297528.1"/>
    <property type="molecule type" value="Genomic_DNA"/>
</dbReference>
<proteinExistence type="predicted"/>
<organism evidence="1 2">
    <name type="scientific">Halogeometricum salsisoli</name>
    <dbReference type="NCBI Taxonomy" id="2950536"/>
    <lineage>
        <taxon>Archaea</taxon>
        <taxon>Methanobacteriati</taxon>
        <taxon>Methanobacteriota</taxon>
        <taxon>Stenosarchaea group</taxon>
        <taxon>Halobacteria</taxon>
        <taxon>Halobacteriales</taxon>
        <taxon>Haloferacaceae</taxon>
        <taxon>Halogeometricum</taxon>
    </lineage>
</organism>
<dbReference type="Proteomes" id="UP001257060">
    <property type="component" value="Unassembled WGS sequence"/>
</dbReference>
<evidence type="ECO:0000313" key="2">
    <source>
        <dbReference type="Proteomes" id="UP001257060"/>
    </source>
</evidence>
<name>A0ABU2G9N0_9EURY</name>
<sequence length="204" mass="22812">MNIKRRSAEAALNIPPPGKHENSRLKSLIEREYLSLETATFQFNEIPTSEFARARRAVAGSVVLTPLHADLKAVATWYLQRQGVSNIAYEPCYPGSSRRADVAEISQGFYAEVGQVEDLSRVYEQLGIDVVMRGSSVSSVLRRYPTDEDPTDDVNAILSIPFPVADSYARAWTLDELSVHTFTRGAKVPTTPNRRNPWWGKESI</sequence>
<protein>
    <submittedName>
        <fullName evidence="1">Uncharacterized protein</fullName>
    </submittedName>
</protein>
<evidence type="ECO:0000313" key="1">
    <source>
        <dbReference type="EMBL" id="MDS0297528.1"/>
    </source>
</evidence>
<keyword evidence="2" id="KW-1185">Reference proteome</keyword>